<keyword evidence="7" id="KW-0325">Glycoprotein</keyword>
<evidence type="ECO:0000256" key="3">
    <source>
        <dbReference type="ARBA" id="ARBA00022525"/>
    </source>
</evidence>
<dbReference type="Proteomes" id="UP000593566">
    <property type="component" value="Unassembled WGS sequence"/>
</dbReference>
<feature type="signal peptide" evidence="11">
    <location>
        <begin position="1"/>
        <end position="17"/>
    </location>
</feature>
<dbReference type="AlphaFoldDB" id="A0A8H6CP94"/>
<gene>
    <name evidence="12" type="ORF">HO133_008355</name>
</gene>
<protein>
    <submittedName>
        <fullName evidence="12">Uncharacterized protein</fullName>
    </submittedName>
</protein>
<dbReference type="GeneID" id="59336752"/>
<feature type="chain" id="PRO_5034477806" evidence="11">
    <location>
        <begin position="18"/>
        <end position="439"/>
    </location>
</feature>
<keyword evidence="4 11" id="KW-0732">Signal</keyword>
<evidence type="ECO:0000256" key="10">
    <source>
        <dbReference type="RuleBase" id="RU361169"/>
    </source>
</evidence>
<dbReference type="EMBL" id="JACCJB010000005">
    <property type="protein sequence ID" value="KAF6226914.1"/>
    <property type="molecule type" value="Genomic_DNA"/>
</dbReference>
<dbReference type="GO" id="GO:0005576">
    <property type="term" value="C:extracellular region"/>
    <property type="evidence" value="ECO:0007669"/>
    <property type="project" value="UniProtKB-SubCell"/>
</dbReference>
<dbReference type="Gene3D" id="2.160.20.10">
    <property type="entry name" value="Single-stranded right-handed beta-helix, Pectin lyase-like"/>
    <property type="match status" value="1"/>
</dbReference>
<evidence type="ECO:0000313" key="12">
    <source>
        <dbReference type="EMBL" id="KAF6226914.1"/>
    </source>
</evidence>
<keyword evidence="6 10" id="KW-0378">Hydrolase</keyword>
<proteinExistence type="inferred from homology"/>
<dbReference type="SUPFAM" id="SSF51126">
    <property type="entry name" value="Pectin lyase-like"/>
    <property type="match status" value="1"/>
</dbReference>
<comment type="caution">
    <text evidence="12">The sequence shown here is derived from an EMBL/GenBank/DDBJ whole genome shotgun (WGS) entry which is preliminary data.</text>
</comment>
<keyword evidence="3" id="KW-0964">Secreted</keyword>
<dbReference type="GO" id="GO:0004650">
    <property type="term" value="F:polygalacturonase activity"/>
    <property type="evidence" value="ECO:0007669"/>
    <property type="project" value="InterPro"/>
</dbReference>
<evidence type="ECO:0000256" key="7">
    <source>
        <dbReference type="ARBA" id="ARBA00023180"/>
    </source>
</evidence>
<evidence type="ECO:0000256" key="1">
    <source>
        <dbReference type="ARBA" id="ARBA00004613"/>
    </source>
</evidence>
<keyword evidence="8 10" id="KW-0326">Glycosidase</keyword>
<evidence type="ECO:0000256" key="8">
    <source>
        <dbReference type="ARBA" id="ARBA00023295"/>
    </source>
</evidence>
<comment type="similarity">
    <text evidence="2 10">Belongs to the glycosyl hydrolase 28 family.</text>
</comment>
<evidence type="ECO:0000313" key="13">
    <source>
        <dbReference type="Proteomes" id="UP000593566"/>
    </source>
</evidence>
<evidence type="ECO:0000256" key="5">
    <source>
        <dbReference type="ARBA" id="ARBA00022737"/>
    </source>
</evidence>
<dbReference type="RefSeq" id="XP_037155223.1">
    <property type="nucleotide sequence ID" value="XM_037299222.1"/>
</dbReference>
<dbReference type="Pfam" id="PF00295">
    <property type="entry name" value="Glyco_hydro_28"/>
    <property type="match status" value="1"/>
</dbReference>
<dbReference type="InterPro" id="IPR011050">
    <property type="entry name" value="Pectin_lyase_fold/virulence"/>
</dbReference>
<evidence type="ECO:0000256" key="2">
    <source>
        <dbReference type="ARBA" id="ARBA00008834"/>
    </source>
</evidence>
<evidence type="ECO:0000256" key="11">
    <source>
        <dbReference type="SAM" id="SignalP"/>
    </source>
</evidence>
<keyword evidence="9" id="KW-0961">Cell wall biogenesis/degradation</keyword>
<evidence type="ECO:0000256" key="6">
    <source>
        <dbReference type="ARBA" id="ARBA00022801"/>
    </source>
</evidence>
<dbReference type="SMART" id="SM00710">
    <property type="entry name" value="PbH1"/>
    <property type="match status" value="4"/>
</dbReference>
<reference evidence="12 13" key="1">
    <citation type="journal article" date="2020" name="Genomics">
        <title>Complete, high-quality genomes from long-read metagenomic sequencing of two wolf lichen thalli reveals enigmatic genome architecture.</title>
        <authorList>
            <person name="McKenzie S.K."/>
            <person name="Walston R.F."/>
            <person name="Allen J.L."/>
        </authorList>
    </citation>
    <scope>NUCLEOTIDE SEQUENCE [LARGE SCALE GENOMIC DNA]</scope>
    <source>
        <strain evidence="12">WasteWater1</strain>
    </source>
</reference>
<dbReference type="GO" id="GO:0071555">
    <property type="term" value="P:cell wall organization"/>
    <property type="evidence" value="ECO:0007669"/>
    <property type="project" value="UniProtKB-KW"/>
</dbReference>
<evidence type="ECO:0000256" key="4">
    <source>
        <dbReference type="ARBA" id="ARBA00022729"/>
    </source>
</evidence>
<accession>A0A8H6CP94</accession>
<dbReference type="GO" id="GO:0045490">
    <property type="term" value="P:pectin catabolic process"/>
    <property type="evidence" value="ECO:0007669"/>
    <property type="project" value="UniProtKB-ARBA"/>
</dbReference>
<dbReference type="InterPro" id="IPR006626">
    <property type="entry name" value="PbH1"/>
</dbReference>
<dbReference type="InterPro" id="IPR000743">
    <property type="entry name" value="Glyco_hydro_28"/>
</dbReference>
<sequence>MFRPLFLLSVAVRVALGFVVNNGTSCYVFPESISHSGQPVDDTPSILQAFDLCGINGSVILTNSTFYVDQVMNTTNLLNCDVSLLGEMIWSTNVPYWLSHSYDVVFQNLSTAWLFGGTNVTFKGYGQGRFNGQGQVWYDENRNNSNQPGRPIAITFYNSTNLFVDGLTWSQPQFWHSFISHSNNVTVTNVHMNATSDDGNITVNTDGTDTWNSRDIKLQNWTVQNGDDCIAVKGNTTNLYVNNVTCYGSGGMPIGSVGQYPQKPDYVENILFENIVLHDSSSAAWIKTWPGRNAPTTSNGDSGGGGSGYVKNVTFRNFDCINVSQPIYVTQCIYASDPSICDTSLVQISDITWQNISGTSSYDVAASIHCSSSVPCPGLEFVDVNITSVNATRGLRNSNVGTLGERYLCANIVNENTTSGIPCDGWAPSDFPQRLTMNY</sequence>
<dbReference type="PANTHER" id="PTHR31736">
    <property type="match status" value="1"/>
</dbReference>
<keyword evidence="5" id="KW-0677">Repeat</keyword>
<name>A0A8H6CP94_9LECA</name>
<keyword evidence="13" id="KW-1185">Reference proteome</keyword>
<organism evidence="12 13">
    <name type="scientific">Letharia lupina</name>
    <dbReference type="NCBI Taxonomy" id="560253"/>
    <lineage>
        <taxon>Eukaryota</taxon>
        <taxon>Fungi</taxon>
        <taxon>Dikarya</taxon>
        <taxon>Ascomycota</taxon>
        <taxon>Pezizomycotina</taxon>
        <taxon>Lecanoromycetes</taxon>
        <taxon>OSLEUM clade</taxon>
        <taxon>Lecanoromycetidae</taxon>
        <taxon>Lecanorales</taxon>
        <taxon>Lecanorineae</taxon>
        <taxon>Parmeliaceae</taxon>
        <taxon>Letharia</taxon>
    </lineage>
</organism>
<dbReference type="InterPro" id="IPR012334">
    <property type="entry name" value="Pectin_lyas_fold"/>
</dbReference>
<comment type="subcellular location">
    <subcellularLocation>
        <location evidence="1">Secreted</location>
    </subcellularLocation>
</comment>
<dbReference type="PANTHER" id="PTHR31736:SF8">
    <property type="entry name" value="PUTATIVE (AFU_ORTHOLOGUE AFUA_7G06410)-RELATED"/>
    <property type="match status" value="1"/>
</dbReference>
<evidence type="ECO:0000256" key="9">
    <source>
        <dbReference type="ARBA" id="ARBA00023316"/>
    </source>
</evidence>